<dbReference type="AlphaFoldDB" id="A0A0D2ARV9"/>
<dbReference type="PROSITE" id="PS50088">
    <property type="entry name" value="ANK_REPEAT"/>
    <property type="match status" value="1"/>
</dbReference>
<dbReference type="EMBL" id="KN847336">
    <property type="protein sequence ID" value="KIW42611.1"/>
    <property type="molecule type" value="Genomic_DNA"/>
</dbReference>
<dbReference type="SUPFAM" id="SSF48403">
    <property type="entry name" value="Ankyrin repeat"/>
    <property type="match status" value="1"/>
</dbReference>
<evidence type="ECO:0000256" key="1">
    <source>
        <dbReference type="PROSITE-ProRule" id="PRU00023"/>
    </source>
</evidence>
<proteinExistence type="predicted"/>
<keyword evidence="3" id="KW-1185">Reference proteome</keyword>
<feature type="repeat" description="ANK" evidence="1">
    <location>
        <begin position="134"/>
        <end position="161"/>
    </location>
</feature>
<organism evidence="2 3">
    <name type="scientific">Exophiala oligosperma</name>
    <dbReference type="NCBI Taxonomy" id="215243"/>
    <lineage>
        <taxon>Eukaryota</taxon>
        <taxon>Fungi</taxon>
        <taxon>Dikarya</taxon>
        <taxon>Ascomycota</taxon>
        <taxon>Pezizomycotina</taxon>
        <taxon>Eurotiomycetes</taxon>
        <taxon>Chaetothyriomycetidae</taxon>
        <taxon>Chaetothyriales</taxon>
        <taxon>Herpotrichiellaceae</taxon>
        <taxon>Exophiala</taxon>
    </lineage>
</organism>
<dbReference type="PROSITE" id="PS50297">
    <property type="entry name" value="ANK_REP_REGION"/>
    <property type="match status" value="1"/>
</dbReference>
<evidence type="ECO:0000313" key="2">
    <source>
        <dbReference type="EMBL" id="KIW42611.1"/>
    </source>
</evidence>
<dbReference type="Gene3D" id="1.25.40.20">
    <property type="entry name" value="Ankyrin repeat-containing domain"/>
    <property type="match status" value="1"/>
</dbReference>
<keyword evidence="1" id="KW-0040">ANK repeat</keyword>
<dbReference type="InterPro" id="IPR036770">
    <property type="entry name" value="Ankyrin_rpt-contain_sf"/>
</dbReference>
<dbReference type="VEuPathDB" id="FungiDB:PV06_06143"/>
<name>A0A0D2ARV9_9EURO</name>
<reference evidence="2 3" key="1">
    <citation type="submission" date="2015-01" db="EMBL/GenBank/DDBJ databases">
        <title>The Genome Sequence of Exophiala oligosperma CBS72588.</title>
        <authorList>
            <consortium name="The Broad Institute Genomics Platform"/>
            <person name="Cuomo C."/>
            <person name="de Hoog S."/>
            <person name="Gorbushina A."/>
            <person name="Stielow B."/>
            <person name="Teixiera M."/>
            <person name="Abouelleil A."/>
            <person name="Chapman S.B."/>
            <person name="Priest M."/>
            <person name="Young S.K."/>
            <person name="Wortman J."/>
            <person name="Nusbaum C."/>
            <person name="Birren B."/>
        </authorList>
    </citation>
    <scope>NUCLEOTIDE SEQUENCE [LARGE SCALE GENOMIC DNA]</scope>
    <source>
        <strain evidence="2 3">CBS 72588</strain>
    </source>
</reference>
<sequence length="302" mass="33761">MLEGEDVMIIAKTYYVPSTSDLSETIATKSDESVRSPSAKHNLNLGQPTTLQLLPEMHAGGTSRSGSQVETPIWFGKLTRHLYDDVYLKRRDKLADAAHHGDRDVVQAYVREARGAGFNSWPNYHRLGGSRGPSGWTPLHQASFLGVPESVVSMLIDHGASRILQTPWTSQGELPYLNMTSLEMPQFLGSRHLYRALSPAILHHIPPATLDRLQQHFRALIKDDLAGQREGANLRLPELKLLTELQNPETYFPLRSPKIAMDGRELMTMSIDISPSSGSQCFRITERIGVQQIHDAVLFDMK</sequence>
<dbReference type="OrthoDB" id="524187at2759"/>
<evidence type="ECO:0000313" key="3">
    <source>
        <dbReference type="Proteomes" id="UP000053342"/>
    </source>
</evidence>
<dbReference type="HOGENOM" id="CLU_921444_0_0_1"/>
<dbReference type="GeneID" id="27358217"/>
<dbReference type="Proteomes" id="UP000053342">
    <property type="component" value="Unassembled WGS sequence"/>
</dbReference>
<gene>
    <name evidence="2" type="ORF">PV06_06143</name>
</gene>
<dbReference type="RefSeq" id="XP_016262827.1">
    <property type="nucleotide sequence ID" value="XM_016407223.1"/>
</dbReference>
<dbReference type="Pfam" id="PF00023">
    <property type="entry name" value="Ank"/>
    <property type="match status" value="1"/>
</dbReference>
<accession>A0A0D2ARV9</accession>
<dbReference type="InterPro" id="IPR002110">
    <property type="entry name" value="Ankyrin_rpt"/>
</dbReference>
<protein>
    <submittedName>
        <fullName evidence="2">Uncharacterized protein</fullName>
    </submittedName>
</protein>